<accession>A0A518HSI0</accession>
<sequence>MAFDATRCPSIFNPGDTLSPQKDLFAFEDEPTVIHEFAIGDNAKFKLLENTHVDYDDGSATISYKIESYLRENAKLDFADTPIRDTTLHVDFKEVAIAEKARELFSERNEVTIDVDQLEEHREMKRDFPKEFKDDLTAAKAWVLNNRFPVEKRMRELEQKLEKETLAERQQESEGIRIRKPKL</sequence>
<gene>
    <name evidence="1" type="ORF">Enr13x_36650</name>
</gene>
<proteinExistence type="predicted"/>
<organism evidence="1 2">
    <name type="scientific">Stieleria neptunia</name>
    <dbReference type="NCBI Taxonomy" id="2527979"/>
    <lineage>
        <taxon>Bacteria</taxon>
        <taxon>Pseudomonadati</taxon>
        <taxon>Planctomycetota</taxon>
        <taxon>Planctomycetia</taxon>
        <taxon>Pirellulales</taxon>
        <taxon>Pirellulaceae</taxon>
        <taxon>Stieleria</taxon>
    </lineage>
</organism>
<dbReference type="EMBL" id="CP037423">
    <property type="protein sequence ID" value="QDV43805.1"/>
    <property type="molecule type" value="Genomic_DNA"/>
</dbReference>
<evidence type="ECO:0000313" key="2">
    <source>
        <dbReference type="Proteomes" id="UP000319004"/>
    </source>
</evidence>
<dbReference type="KEGG" id="snep:Enr13x_36650"/>
<evidence type="ECO:0000313" key="1">
    <source>
        <dbReference type="EMBL" id="QDV43805.1"/>
    </source>
</evidence>
<keyword evidence="2" id="KW-1185">Reference proteome</keyword>
<name>A0A518HSI0_9BACT</name>
<reference evidence="1 2" key="1">
    <citation type="submission" date="2019-03" db="EMBL/GenBank/DDBJ databases">
        <title>Deep-cultivation of Planctomycetes and their phenomic and genomic characterization uncovers novel biology.</title>
        <authorList>
            <person name="Wiegand S."/>
            <person name="Jogler M."/>
            <person name="Boedeker C."/>
            <person name="Pinto D."/>
            <person name="Vollmers J."/>
            <person name="Rivas-Marin E."/>
            <person name="Kohn T."/>
            <person name="Peeters S.H."/>
            <person name="Heuer A."/>
            <person name="Rast P."/>
            <person name="Oberbeckmann S."/>
            <person name="Bunk B."/>
            <person name="Jeske O."/>
            <person name="Meyerdierks A."/>
            <person name="Storesund J.E."/>
            <person name="Kallscheuer N."/>
            <person name="Luecker S."/>
            <person name="Lage O.M."/>
            <person name="Pohl T."/>
            <person name="Merkel B.J."/>
            <person name="Hornburger P."/>
            <person name="Mueller R.-W."/>
            <person name="Bruemmer F."/>
            <person name="Labrenz M."/>
            <person name="Spormann A.M."/>
            <person name="Op den Camp H."/>
            <person name="Overmann J."/>
            <person name="Amann R."/>
            <person name="Jetten M.S.M."/>
            <person name="Mascher T."/>
            <person name="Medema M.H."/>
            <person name="Devos D.P."/>
            <person name="Kaster A.-K."/>
            <person name="Ovreas L."/>
            <person name="Rohde M."/>
            <person name="Galperin M.Y."/>
            <person name="Jogler C."/>
        </authorList>
    </citation>
    <scope>NUCLEOTIDE SEQUENCE [LARGE SCALE GENOMIC DNA]</scope>
    <source>
        <strain evidence="1 2">Enr13</strain>
    </source>
</reference>
<protein>
    <submittedName>
        <fullName evidence="1">Uncharacterized protein</fullName>
    </submittedName>
</protein>
<dbReference type="AlphaFoldDB" id="A0A518HSI0"/>
<dbReference type="Proteomes" id="UP000319004">
    <property type="component" value="Chromosome"/>
</dbReference>